<organism evidence="1 2">
    <name type="scientific">Sphingobacterium spiritivorum</name>
    <name type="common">Flavobacterium spiritivorum</name>
    <dbReference type="NCBI Taxonomy" id="258"/>
    <lineage>
        <taxon>Bacteria</taxon>
        <taxon>Pseudomonadati</taxon>
        <taxon>Bacteroidota</taxon>
        <taxon>Sphingobacteriia</taxon>
        <taxon>Sphingobacteriales</taxon>
        <taxon>Sphingobacteriaceae</taxon>
        <taxon>Sphingobacterium</taxon>
    </lineage>
</organism>
<accession>A0A380CPZ5</accession>
<dbReference type="RefSeq" id="WP_115171090.1">
    <property type="nucleotide sequence ID" value="NZ_UGYW01000002.1"/>
</dbReference>
<evidence type="ECO:0000313" key="1">
    <source>
        <dbReference type="EMBL" id="SUJ24681.1"/>
    </source>
</evidence>
<sequence>MSGQNLEIQITISNSELRSIQEDPQQLITHIPAENWEALKSGIVDQLADRDGAPQLDQIRIQNFRWDENSSKGSFRMQFLINRHFCCSDTEACAMDYVDWNFVYNAGLLSAEANYVNWTLDN</sequence>
<dbReference type="Proteomes" id="UP000254893">
    <property type="component" value="Unassembled WGS sequence"/>
</dbReference>
<protein>
    <submittedName>
        <fullName evidence="1">Uncharacterized protein</fullName>
    </submittedName>
</protein>
<dbReference type="EMBL" id="UGYW01000002">
    <property type="protein sequence ID" value="SUJ24681.1"/>
    <property type="molecule type" value="Genomic_DNA"/>
</dbReference>
<evidence type="ECO:0000313" key="2">
    <source>
        <dbReference type="Proteomes" id="UP000254893"/>
    </source>
</evidence>
<dbReference type="AlphaFoldDB" id="A0A380CPZ5"/>
<name>A0A380CPZ5_SPHSI</name>
<proteinExistence type="predicted"/>
<reference evidence="1 2" key="1">
    <citation type="submission" date="2018-06" db="EMBL/GenBank/DDBJ databases">
        <authorList>
            <consortium name="Pathogen Informatics"/>
            <person name="Doyle S."/>
        </authorList>
    </citation>
    <scope>NUCLEOTIDE SEQUENCE [LARGE SCALE GENOMIC DNA]</scope>
    <source>
        <strain evidence="1 2">NCTC11388</strain>
    </source>
</reference>
<gene>
    <name evidence="1" type="ORF">NCTC11388_03665</name>
</gene>